<dbReference type="STRING" id="1120923.SAMN02746095_02623"/>
<dbReference type="InterPro" id="IPR036188">
    <property type="entry name" value="FAD/NAD-bd_sf"/>
</dbReference>
<keyword evidence="3" id="KW-1185">Reference proteome</keyword>
<dbReference type="InterPro" id="IPR045892">
    <property type="entry name" value="CrtISO-like"/>
</dbReference>
<accession>A0A0D6PG66</accession>
<name>A0A0D6PG66_9PROT</name>
<dbReference type="OrthoDB" id="9774675at2"/>
<dbReference type="PANTHER" id="PTHR46313">
    <property type="match status" value="1"/>
</dbReference>
<dbReference type="InterPro" id="IPR002937">
    <property type="entry name" value="Amino_oxidase"/>
</dbReference>
<comment type="caution">
    <text evidence="2">The sequence shown here is derived from an EMBL/GenBank/DDBJ whole genome shotgun (WGS) entry which is preliminary data.</text>
</comment>
<dbReference type="Gene3D" id="3.50.50.60">
    <property type="entry name" value="FAD/NAD(P)-binding domain"/>
    <property type="match status" value="1"/>
</dbReference>
<protein>
    <submittedName>
        <fullName evidence="2">FAD dependent oxidoreductase</fullName>
    </submittedName>
</protein>
<dbReference type="RefSeq" id="WP_073211777.1">
    <property type="nucleotide sequence ID" value="NZ_BANC01000031.1"/>
</dbReference>
<evidence type="ECO:0000313" key="3">
    <source>
        <dbReference type="Proteomes" id="UP000032668"/>
    </source>
</evidence>
<dbReference type="PANTHER" id="PTHR46313:SF3">
    <property type="entry name" value="PROLYCOPENE ISOMERASE, CHLOROPLASTIC"/>
    <property type="match status" value="1"/>
</dbReference>
<feature type="domain" description="Amine oxidase" evidence="1">
    <location>
        <begin position="2"/>
        <end position="248"/>
    </location>
</feature>
<dbReference type="Proteomes" id="UP000032668">
    <property type="component" value="Unassembled WGS sequence"/>
</dbReference>
<dbReference type="SUPFAM" id="SSF51905">
    <property type="entry name" value="FAD/NAD(P)-binding domain"/>
    <property type="match status" value="1"/>
</dbReference>
<dbReference type="Pfam" id="PF01593">
    <property type="entry name" value="Amino_oxidase"/>
    <property type="match status" value="1"/>
</dbReference>
<evidence type="ECO:0000313" key="2">
    <source>
        <dbReference type="EMBL" id="GAN79839.1"/>
    </source>
</evidence>
<proteinExistence type="predicted"/>
<sequence length="289" mass="32506">MLLEQHDSPGGLATSWQRGDYTFETCLHWLTGVDPKGRLNSRWREVLDIDGLHLVFPEEFARVETEQGECLRIYANVDRLEAELLTKAPEDASEIRHLTSAIRRLAGFPMPDPSEKWPRRGLALLRLLPYLPMLRQWSRVSIQDYGKGFSNPLLRCFFGGDDITQLSMIALLFSLSWMNDCDAAYVVGGGQAIIRAIRQRFEQLGGQLRLGAKVEKILVKQDLTAGVQVVGGEIIAADWVISASDVHATIYQLLDGKYIDRTIENMFRNLKTFPSYLQVSLGVAAPLSE</sequence>
<evidence type="ECO:0000259" key="1">
    <source>
        <dbReference type="Pfam" id="PF01593"/>
    </source>
</evidence>
<dbReference type="GO" id="GO:0016116">
    <property type="term" value="P:carotenoid metabolic process"/>
    <property type="evidence" value="ECO:0007669"/>
    <property type="project" value="InterPro"/>
</dbReference>
<dbReference type="AlphaFoldDB" id="A0A0D6PG66"/>
<dbReference type="GO" id="GO:0016491">
    <property type="term" value="F:oxidoreductase activity"/>
    <property type="evidence" value="ECO:0007669"/>
    <property type="project" value="InterPro"/>
</dbReference>
<dbReference type="EMBL" id="BANC01000031">
    <property type="protein sequence ID" value="GAN79839.1"/>
    <property type="molecule type" value="Genomic_DNA"/>
</dbReference>
<reference evidence="2 3" key="1">
    <citation type="submission" date="2012-11" db="EMBL/GenBank/DDBJ databases">
        <title>Whole genome sequence of Acidocella aminolytica 101 = DSM 11237.</title>
        <authorList>
            <person name="Azuma Y."/>
            <person name="Higashiura N."/>
            <person name="Hirakawa H."/>
            <person name="Matsushita K."/>
        </authorList>
    </citation>
    <scope>NUCLEOTIDE SEQUENCE [LARGE SCALE GENOMIC DNA]</scope>
    <source>
        <strain evidence="3">101 / DSM 11237</strain>
    </source>
</reference>
<organism evidence="2 3">
    <name type="scientific">Acidocella aminolytica 101 = DSM 11237</name>
    <dbReference type="NCBI Taxonomy" id="1120923"/>
    <lineage>
        <taxon>Bacteria</taxon>
        <taxon>Pseudomonadati</taxon>
        <taxon>Pseudomonadota</taxon>
        <taxon>Alphaproteobacteria</taxon>
        <taxon>Acetobacterales</taxon>
        <taxon>Acidocellaceae</taxon>
        <taxon>Acidocella</taxon>
    </lineage>
</organism>
<gene>
    <name evidence="2" type="ORF">Aam_031_005</name>
</gene>